<gene>
    <name evidence="7" type="ORF">FKG94_17135</name>
</gene>
<reference evidence="7 8" key="1">
    <citation type="submission" date="2019-06" db="EMBL/GenBank/DDBJ databases">
        <title>Whole genome sequence for Cellvibrionaceae sp. R142.</title>
        <authorList>
            <person name="Wang G."/>
        </authorList>
    </citation>
    <scope>NUCLEOTIDE SEQUENCE [LARGE SCALE GENOMIC DNA]</scope>
    <source>
        <strain evidence="7 8">R142</strain>
    </source>
</reference>
<evidence type="ECO:0000256" key="1">
    <source>
        <dbReference type="ARBA" id="ARBA00004496"/>
    </source>
</evidence>
<keyword evidence="8" id="KW-1185">Reference proteome</keyword>
<dbReference type="Pfam" id="PF00582">
    <property type="entry name" value="Usp"/>
    <property type="match status" value="1"/>
</dbReference>
<comment type="subcellular location">
    <subcellularLocation>
        <location evidence="1 5">Cytoplasm</location>
    </subcellularLocation>
</comment>
<dbReference type="CDD" id="cd00293">
    <property type="entry name" value="USP-like"/>
    <property type="match status" value="1"/>
</dbReference>
<comment type="function">
    <text evidence="4">Required for resistance to DNA-damaging agents.</text>
</comment>
<dbReference type="PANTHER" id="PTHR47892">
    <property type="entry name" value="UNIVERSAL STRESS PROTEIN E"/>
    <property type="match status" value="1"/>
</dbReference>
<dbReference type="InterPro" id="IPR006015">
    <property type="entry name" value="Universal_stress_UspA"/>
</dbReference>
<evidence type="ECO:0000259" key="6">
    <source>
        <dbReference type="Pfam" id="PF00582"/>
    </source>
</evidence>
<dbReference type="PANTHER" id="PTHR47892:SF1">
    <property type="entry name" value="UNIVERSAL STRESS PROTEIN E"/>
    <property type="match status" value="1"/>
</dbReference>
<dbReference type="Gene3D" id="3.40.50.12370">
    <property type="match status" value="1"/>
</dbReference>
<feature type="domain" description="UspA" evidence="6">
    <location>
        <begin position="5"/>
        <end position="142"/>
    </location>
</feature>
<dbReference type="EMBL" id="VHSG01000018">
    <property type="protein sequence ID" value="TQV73428.1"/>
    <property type="molecule type" value="Genomic_DNA"/>
</dbReference>
<evidence type="ECO:0000313" key="8">
    <source>
        <dbReference type="Proteomes" id="UP000319732"/>
    </source>
</evidence>
<organism evidence="7 8">
    <name type="scientific">Exilibacterium tricleocarpae</name>
    <dbReference type="NCBI Taxonomy" id="2591008"/>
    <lineage>
        <taxon>Bacteria</taxon>
        <taxon>Pseudomonadati</taxon>
        <taxon>Pseudomonadota</taxon>
        <taxon>Gammaproteobacteria</taxon>
        <taxon>Cellvibrionales</taxon>
        <taxon>Cellvibrionaceae</taxon>
        <taxon>Exilibacterium</taxon>
    </lineage>
</organism>
<dbReference type="GO" id="GO:0005737">
    <property type="term" value="C:cytoplasm"/>
    <property type="evidence" value="ECO:0007669"/>
    <property type="project" value="UniProtKB-SubCell"/>
</dbReference>
<proteinExistence type="inferred from homology"/>
<dbReference type="SUPFAM" id="SSF52402">
    <property type="entry name" value="Adenine nucleotide alpha hydrolases-like"/>
    <property type="match status" value="1"/>
</dbReference>
<dbReference type="PRINTS" id="PR01438">
    <property type="entry name" value="UNVRSLSTRESS"/>
</dbReference>
<dbReference type="AlphaFoldDB" id="A0A545T8A7"/>
<protein>
    <recommendedName>
        <fullName evidence="5">Universal stress protein</fullName>
    </recommendedName>
</protein>
<comment type="caution">
    <text evidence="7">The sequence shown here is derived from an EMBL/GenBank/DDBJ whole genome shotgun (WGS) entry which is preliminary data.</text>
</comment>
<comment type="similarity">
    <text evidence="2 5">Belongs to the universal stress protein A family.</text>
</comment>
<dbReference type="PIRSF" id="PIRSF006276">
    <property type="entry name" value="UspA"/>
    <property type="match status" value="1"/>
</dbReference>
<dbReference type="InterPro" id="IPR006016">
    <property type="entry name" value="UspA"/>
</dbReference>
<evidence type="ECO:0000313" key="7">
    <source>
        <dbReference type="EMBL" id="TQV73428.1"/>
    </source>
</evidence>
<accession>A0A545T8A7</accession>
<keyword evidence="3 5" id="KW-0963">Cytoplasm</keyword>
<evidence type="ECO:0000256" key="2">
    <source>
        <dbReference type="ARBA" id="ARBA00008791"/>
    </source>
</evidence>
<evidence type="ECO:0000256" key="3">
    <source>
        <dbReference type="ARBA" id="ARBA00022490"/>
    </source>
</evidence>
<dbReference type="RefSeq" id="WP_142905556.1">
    <property type="nucleotide sequence ID" value="NZ_ML660097.1"/>
</dbReference>
<dbReference type="Proteomes" id="UP000319732">
    <property type="component" value="Unassembled WGS sequence"/>
</dbReference>
<name>A0A545T8A7_9GAMM</name>
<evidence type="ECO:0000256" key="4">
    <source>
        <dbReference type="ARBA" id="ARBA00037131"/>
    </source>
</evidence>
<sequence length="146" mass="16111">MMPTYHCLVCAVDLTADANRVVRHSLQLVQQNRQKLHLIHACEHPITGYGELTGNSHLITESQIRRSIYPYMETLSKHHDIPVKNLHIEFGRPAAVIHALAATLAADLIVIGSHGRSGIRAWLGSTANSVLHGANCDVLTVRIKEN</sequence>
<dbReference type="OrthoDB" id="9792500at2"/>
<evidence type="ECO:0000256" key="5">
    <source>
        <dbReference type="PIRNR" id="PIRNR006276"/>
    </source>
</evidence>